<dbReference type="Gene3D" id="3.40.50.2300">
    <property type="match status" value="2"/>
</dbReference>
<dbReference type="SUPFAM" id="SSF53822">
    <property type="entry name" value="Periplasmic binding protein-like I"/>
    <property type="match status" value="1"/>
</dbReference>
<dbReference type="CDD" id="cd06307">
    <property type="entry name" value="PBP1_sugar_binding"/>
    <property type="match status" value="1"/>
</dbReference>
<dbReference type="InterPro" id="IPR010982">
    <property type="entry name" value="Lambda_DNA-bd_dom_sf"/>
</dbReference>
<evidence type="ECO:0000313" key="6">
    <source>
        <dbReference type="Proteomes" id="UP000536262"/>
    </source>
</evidence>
<comment type="caution">
    <text evidence="5">The sequence shown here is derived from an EMBL/GenBank/DDBJ whole genome shotgun (WGS) entry which is preliminary data.</text>
</comment>
<dbReference type="Proteomes" id="UP000536262">
    <property type="component" value="Unassembled WGS sequence"/>
</dbReference>
<dbReference type="PANTHER" id="PTHR46847:SF1">
    <property type="entry name" value="D-ALLOSE-BINDING PERIPLASMIC PROTEIN-RELATED"/>
    <property type="match status" value="1"/>
</dbReference>
<dbReference type="GO" id="GO:0030313">
    <property type="term" value="C:cell envelope"/>
    <property type="evidence" value="ECO:0007669"/>
    <property type="project" value="UniProtKB-SubCell"/>
</dbReference>
<dbReference type="PANTHER" id="PTHR46847">
    <property type="entry name" value="D-ALLOSE-BINDING PERIPLASMIC PROTEIN-RELATED"/>
    <property type="match status" value="1"/>
</dbReference>
<dbReference type="SMART" id="SM00354">
    <property type="entry name" value="HTH_LACI"/>
    <property type="match status" value="1"/>
</dbReference>
<evidence type="ECO:0000256" key="2">
    <source>
        <dbReference type="ARBA" id="ARBA00007639"/>
    </source>
</evidence>
<evidence type="ECO:0000313" key="5">
    <source>
        <dbReference type="EMBL" id="MBB6356805.1"/>
    </source>
</evidence>
<dbReference type="Pfam" id="PF00356">
    <property type="entry name" value="LacI"/>
    <property type="match status" value="1"/>
</dbReference>
<evidence type="ECO:0000256" key="1">
    <source>
        <dbReference type="ARBA" id="ARBA00004196"/>
    </source>
</evidence>
<dbReference type="Pfam" id="PF13407">
    <property type="entry name" value="Peripla_BP_4"/>
    <property type="match status" value="1"/>
</dbReference>
<dbReference type="GO" id="GO:0006355">
    <property type="term" value="P:regulation of DNA-templated transcription"/>
    <property type="evidence" value="ECO:0007669"/>
    <property type="project" value="InterPro"/>
</dbReference>
<sequence>MASSRPKMDEIARLAGVSKATVDRVMNNRAGVQDHTRKHVMAIAANLAGEPVPSASDTVCLDFVLPGGSNAFMADLVSQIERRAELRGDVDVVIHRVAGVDPEQTAAALGGLRANCQGVGLIGLDSPSVREAVRRLIASGVPVLTLVSDISHVGRMNYVGIDNRAAGRLAGYLIGRFLPGASGKVALLAGALAYRGHEEREMGFRHVLSESFPKLDVVAVREVHEDPDRAHDEVRALLAEHDDLLAIYCIGAGQDGVARALTETGRDKSVIFIGHDLTDQTRQYLLSGVMDAAIDQNAQVEAREAIDRLVRAVRDEPNIPTTTIRIQSVFRENIPSEV</sequence>
<dbReference type="PROSITE" id="PS50932">
    <property type="entry name" value="HTH_LACI_2"/>
    <property type="match status" value="1"/>
</dbReference>
<gene>
    <name evidence="5" type="ORF">GGR00_004623</name>
</gene>
<keyword evidence="6" id="KW-1185">Reference proteome</keyword>
<comment type="subcellular location">
    <subcellularLocation>
        <location evidence="1">Cell envelope</location>
    </subcellularLocation>
</comment>
<protein>
    <submittedName>
        <fullName evidence="5">LacI family transcriptional regulator</fullName>
    </submittedName>
</protein>
<dbReference type="InterPro" id="IPR025997">
    <property type="entry name" value="SBP_2_dom"/>
</dbReference>
<dbReference type="Gene3D" id="1.10.260.40">
    <property type="entry name" value="lambda repressor-like DNA-binding domains"/>
    <property type="match status" value="1"/>
</dbReference>
<dbReference type="InterPro" id="IPR028082">
    <property type="entry name" value="Peripla_BP_I"/>
</dbReference>
<dbReference type="InterPro" id="IPR000843">
    <property type="entry name" value="HTH_LacI"/>
</dbReference>
<dbReference type="AlphaFoldDB" id="A0A7X0KN47"/>
<feature type="domain" description="HTH lacI-type" evidence="4">
    <location>
        <begin position="6"/>
        <end position="45"/>
    </location>
</feature>
<dbReference type="GO" id="GO:0030246">
    <property type="term" value="F:carbohydrate binding"/>
    <property type="evidence" value="ECO:0007669"/>
    <property type="project" value="UniProtKB-ARBA"/>
</dbReference>
<proteinExistence type="inferred from homology"/>
<accession>A0A7X0KN47</accession>
<organism evidence="5 6">
    <name type="scientific">Aminobacter aganoensis</name>
    <dbReference type="NCBI Taxonomy" id="83264"/>
    <lineage>
        <taxon>Bacteria</taxon>
        <taxon>Pseudomonadati</taxon>
        <taxon>Pseudomonadota</taxon>
        <taxon>Alphaproteobacteria</taxon>
        <taxon>Hyphomicrobiales</taxon>
        <taxon>Phyllobacteriaceae</taxon>
        <taxon>Aminobacter</taxon>
    </lineage>
</organism>
<comment type="similarity">
    <text evidence="2">Belongs to the bacterial solute-binding protein 2 family.</text>
</comment>
<reference evidence="5 6" key="1">
    <citation type="submission" date="2020-08" db="EMBL/GenBank/DDBJ databases">
        <title>Genomic Encyclopedia of Type Strains, Phase IV (KMG-IV): sequencing the most valuable type-strain genomes for metagenomic binning, comparative biology and taxonomic classification.</title>
        <authorList>
            <person name="Goeker M."/>
        </authorList>
    </citation>
    <scope>NUCLEOTIDE SEQUENCE [LARGE SCALE GENOMIC DNA]</scope>
    <source>
        <strain evidence="5 6">DSM 7051</strain>
    </source>
</reference>
<dbReference type="CDD" id="cd01392">
    <property type="entry name" value="HTH_LacI"/>
    <property type="match status" value="1"/>
</dbReference>
<dbReference type="SUPFAM" id="SSF47413">
    <property type="entry name" value="lambda repressor-like DNA-binding domains"/>
    <property type="match status" value="1"/>
</dbReference>
<dbReference type="PROSITE" id="PS00356">
    <property type="entry name" value="HTH_LACI_1"/>
    <property type="match status" value="1"/>
</dbReference>
<evidence type="ECO:0000256" key="3">
    <source>
        <dbReference type="ARBA" id="ARBA00022729"/>
    </source>
</evidence>
<dbReference type="EMBL" id="JACHOU010000017">
    <property type="protein sequence ID" value="MBB6356805.1"/>
    <property type="molecule type" value="Genomic_DNA"/>
</dbReference>
<evidence type="ECO:0000259" key="4">
    <source>
        <dbReference type="PROSITE" id="PS50932"/>
    </source>
</evidence>
<keyword evidence="3" id="KW-0732">Signal</keyword>
<dbReference type="GO" id="GO:0003677">
    <property type="term" value="F:DNA binding"/>
    <property type="evidence" value="ECO:0007669"/>
    <property type="project" value="InterPro"/>
</dbReference>
<name>A0A7X0KN47_9HYPH</name>